<evidence type="ECO:0000313" key="1">
    <source>
        <dbReference type="EMBL" id="GER60960.1"/>
    </source>
</evidence>
<dbReference type="Proteomes" id="UP000326509">
    <property type="component" value="Unassembled WGS sequence"/>
</dbReference>
<evidence type="ECO:0008006" key="3">
    <source>
        <dbReference type="Google" id="ProtNLM"/>
    </source>
</evidence>
<dbReference type="AlphaFoldDB" id="A0A5J4J500"/>
<keyword evidence="2" id="KW-1185">Reference proteome</keyword>
<dbReference type="Gene3D" id="2.40.160.20">
    <property type="match status" value="1"/>
</dbReference>
<protein>
    <recommendedName>
        <fullName evidence="3">Outer membrane protein beta-barrel domain-containing protein</fullName>
    </recommendedName>
</protein>
<dbReference type="InterPro" id="IPR011250">
    <property type="entry name" value="OMP/PagP_B-barrel"/>
</dbReference>
<proteinExistence type="predicted"/>
<evidence type="ECO:0000313" key="2">
    <source>
        <dbReference type="Proteomes" id="UP000326509"/>
    </source>
</evidence>
<reference evidence="1 2" key="1">
    <citation type="submission" date="2019-08" db="EMBL/GenBank/DDBJ databases">
        <title>Draft genome sequence of Ulvibacter marinus type strain NBRC 109484.</title>
        <authorList>
            <person name="Kawano K."/>
            <person name="Ushijima N."/>
            <person name="Kihara M."/>
            <person name="Itoh H."/>
        </authorList>
    </citation>
    <scope>NUCLEOTIDE SEQUENCE [LARGE SCALE GENOMIC DNA]</scope>
    <source>
        <strain evidence="1 2">NBRC 109484</strain>
    </source>
</reference>
<comment type="caution">
    <text evidence="1">The sequence shown here is derived from an EMBL/GenBank/DDBJ whole genome shotgun (WGS) entry which is preliminary data.</text>
</comment>
<gene>
    <name evidence="1" type="ORF">ULMA_30680</name>
</gene>
<organism evidence="1 2">
    <name type="scientific">Patiriisocius marinus</name>
    <dbReference type="NCBI Taxonomy" id="1397112"/>
    <lineage>
        <taxon>Bacteria</taxon>
        <taxon>Pseudomonadati</taxon>
        <taxon>Bacteroidota</taxon>
        <taxon>Flavobacteriia</taxon>
        <taxon>Flavobacteriales</taxon>
        <taxon>Flavobacteriaceae</taxon>
        <taxon>Patiriisocius</taxon>
    </lineage>
</organism>
<accession>A0A5J4J500</accession>
<dbReference type="SUPFAM" id="SSF56925">
    <property type="entry name" value="OMPA-like"/>
    <property type="match status" value="1"/>
</dbReference>
<name>A0A5J4J500_9FLAO</name>
<sequence length="175" mass="19349">MAHNIKTKAMKKNSILVLVALLIGSVVSAQEISKNAIGVRLGDSDGFGVEANYQRAIGSNNNRLEFGLGIRDNDNYEAFKLVGLYEWVWNIDGGFNWYAGPGAGVGQVNGKDGIFENDRFEDEDETFAFVAGVAGIEYNFDFPLLLSLDVRPEFGFGDYRDDLDLDIAISARYQF</sequence>
<dbReference type="EMBL" id="BKCG01000012">
    <property type="protein sequence ID" value="GER60960.1"/>
    <property type="molecule type" value="Genomic_DNA"/>
</dbReference>